<organism evidence="1 2">
    <name type="scientific">Chryseobacterium vietnamense</name>
    <dbReference type="NCBI Taxonomy" id="866785"/>
    <lineage>
        <taxon>Bacteria</taxon>
        <taxon>Pseudomonadati</taxon>
        <taxon>Bacteroidota</taxon>
        <taxon>Flavobacteriia</taxon>
        <taxon>Flavobacteriales</taxon>
        <taxon>Weeksellaceae</taxon>
        <taxon>Chryseobacterium group</taxon>
        <taxon>Chryseobacterium</taxon>
    </lineage>
</organism>
<reference evidence="1" key="1">
    <citation type="submission" date="2023-07" db="EMBL/GenBank/DDBJ databases">
        <title>Sorghum-associated microbial communities from plants grown in Nebraska, USA.</title>
        <authorList>
            <person name="Schachtman D."/>
        </authorList>
    </citation>
    <scope>NUCLEOTIDE SEQUENCE</scope>
    <source>
        <strain evidence="1">DS2329</strain>
    </source>
</reference>
<comment type="caution">
    <text evidence="1">The sequence shown here is derived from an EMBL/GenBank/DDBJ whole genome shotgun (WGS) entry which is preliminary data.</text>
</comment>
<accession>A0ACC6JDE1</accession>
<dbReference type="EMBL" id="JAVDQX010000005">
    <property type="protein sequence ID" value="MDR6460827.1"/>
    <property type="molecule type" value="Genomic_DNA"/>
</dbReference>
<protein>
    <submittedName>
        <fullName evidence="1">RHS repeat-associated protein</fullName>
    </submittedName>
</protein>
<name>A0ACC6JDE1_9FLAO</name>
<dbReference type="Proteomes" id="UP001184833">
    <property type="component" value="Unassembled WGS sequence"/>
</dbReference>
<evidence type="ECO:0000313" key="2">
    <source>
        <dbReference type="Proteomes" id="UP001184833"/>
    </source>
</evidence>
<proteinExistence type="predicted"/>
<evidence type="ECO:0000313" key="1">
    <source>
        <dbReference type="EMBL" id="MDR6460827.1"/>
    </source>
</evidence>
<keyword evidence="2" id="KW-1185">Reference proteome</keyword>
<gene>
    <name evidence="1" type="ORF">J2786_003961</name>
</gene>
<sequence>MKNFLNILSLLFVTFSFAQTNLTASENYIYSKTCLNNDCTKTSENVQYFDSWGRPVQGVAIKASPLGNDIVSHTEYDTYGRQVKDYLPVPQTGTQNGAFYPSPLANASSLYGNEKIYSEKLVENSPLQRIQQQTPLGNAWSNKPILFSYDANKDGEVTKYTVTTTWVEGRTNSILSNNGNYAVNTLAKNMVTDEDGNVTIEFTNKQGQMVLARKMLSATEKADTYYVYNEFNQLAYTLPPLASVSGAVSASTLDNLCYQYRYDGWNRLVEKKLPGKGWEYLVYDKADRLMLSQDANMRGSGKWMMTKYDQFGRIVYTGIFSSNDSRATLQNQIKDLVIYDARHSTGFVRNGMNIYYTAVYFTPESILSVNYYDIYPAGTPTAPTQVMGQDILSQDAQNSVISTKTLPTAAYVRNIEDNGWTKNYIWYDTKGRVVGSHTINHLGGYTKTESEIDFAGLIKQTKAYHKRLAGDPEKTITQNYEYDSQGRLLVHKHQIDNNAVEILSQNTYNELSQLLNKKVGGTQISQPLQTIDYQYNIRGWMTQINDPANLGNDLFGYKMNYNQVEGLETPNPDYPNLKVKPRFNGNIAEVSWKTLTEENEPLKRYSYSYDALNRLSAGFYQKAGKETAKEYFESMEYDLNGNITRLKRSGELAIGNTTALAIDNLKYDYTGNKLIRVTDEQQNPSGYPYMANPGTIGYDNDSSDGNGNMISNPDKGISAIQYNYLNLPQQITQNAKVTQYTYRADGVKVKKLFGDMETDYLDGLQYKSTFQIESWNGEGIFQPDPNEIPVLKLRIIPTAEGYYDVLNERYVYNYKDHLGNIRLSYTDTNKDGIIQPRRYNASMCSGKFCIDDWKPGEIVEVNNYYPFGMMHNYTATTQNAYQYKYNGKELQESGMYDYGARMYMPDLGRWGVIDPLAETSREWSTYAYAYNNPVMFIDPDGMQNVSASQREHDSALFWNFDQNTTLYGSSWFGSSYESAGFGGNLKTMWNGGDHGGSGSRPFVQTQAFADLMDAFYNGGSGGLVNQNGTLKWWTDYEDSDPNVTGVGQFNMLKLRRENFPSNKEITPWQLGVEWLSGTGPRHRDFTNGDLMTEMLRQHSHVQATRDIILSKMALSQSSLEGSNSYKLGGIKGVGLYLKDYSTLLTGGLTGNLAVTYLGSYNLEYTAAAYNKSVVVSFHVENSSTMQSASRPPVLGYLPIWQQTAGKLINEKFKTGWGSKTTQSFHWTEVLYLK</sequence>